<dbReference type="Proteomes" id="UP000249046">
    <property type="component" value="Unassembled WGS sequence"/>
</dbReference>
<dbReference type="GO" id="GO:0017089">
    <property type="term" value="F:glycolipid transfer activity"/>
    <property type="evidence" value="ECO:0007669"/>
    <property type="project" value="TreeGrafter"/>
</dbReference>
<proteinExistence type="predicted"/>
<dbReference type="Pfam" id="PF06835">
    <property type="entry name" value="LptC"/>
    <property type="match status" value="1"/>
</dbReference>
<keyword evidence="4 6" id="KW-1133">Transmembrane helix</keyword>
<comment type="caution">
    <text evidence="7">The sequence shown here is derived from an EMBL/GenBank/DDBJ whole genome shotgun (WGS) entry which is preliminary data.</text>
</comment>
<evidence type="ECO:0000256" key="5">
    <source>
        <dbReference type="ARBA" id="ARBA00023136"/>
    </source>
</evidence>
<dbReference type="NCBIfam" id="TIGR04409">
    <property type="entry name" value="LptC_YrbK"/>
    <property type="match status" value="1"/>
</dbReference>
<sequence>MIDRRYWLAVAVLALIAAATQILVWFNRTPVDEQVYSGPPRSDYTLADFTMNALDEQGKLSFAIRGPRLARRGDDGSIYVTDPHYTLVDHDGLPWVGRSDAAWVDKGGTVMKMQGEVLLERRAEAGVQPATIHTADLTTWPKTGKLETAAPARIEQPGSILRGTGLRGDMNTNVLELLSDVHSTFEPRQRRR</sequence>
<evidence type="ECO:0000256" key="3">
    <source>
        <dbReference type="ARBA" id="ARBA00022692"/>
    </source>
</evidence>
<dbReference type="GO" id="GO:0005886">
    <property type="term" value="C:plasma membrane"/>
    <property type="evidence" value="ECO:0007669"/>
    <property type="project" value="InterPro"/>
</dbReference>
<dbReference type="GO" id="GO:0015221">
    <property type="term" value="F:lipopolysaccharide transmembrane transporter activity"/>
    <property type="evidence" value="ECO:0007669"/>
    <property type="project" value="InterPro"/>
</dbReference>
<evidence type="ECO:0000313" key="7">
    <source>
        <dbReference type="EMBL" id="PZQ19505.1"/>
    </source>
</evidence>
<evidence type="ECO:0000256" key="6">
    <source>
        <dbReference type="SAM" id="Phobius"/>
    </source>
</evidence>
<keyword evidence="3 6" id="KW-0812">Transmembrane</keyword>
<feature type="transmembrane region" description="Helical" evidence="6">
    <location>
        <begin position="6"/>
        <end position="26"/>
    </location>
</feature>
<dbReference type="InterPro" id="IPR010664">
    <property type="entry name" value="LipoPS_assembly_LptC-rel"/>
</dbReference>
<evidence type="ECO:0000256" key="4">
    <source>
        <dbReference type="ARBA" id="ARBA00022989"/>
    </source>
</evidence>
<reference evidence="7 8" key="1">
    <citation type="submission" date="2017-08" db="EMBL/GenBank/DDBJ databases">
        <title>Infants hospitalized years apart are colonized by the same room-sourced microbial strains.</title>
        <authorList>
            <person name="Brooks B."/>
            <person name="Olm M.R."/>
            <person name="Firek B.A."/>
            <person name="Baker R."/>
            <person name="Thomas B.C."/>
            <person name="Morowitz M.J."/>
            <person name="Banfield J.F."/>
        </authorList>
    </citation>
    <scope>NUCLEOTIDE SEQUENCE [LARGE SCALE GENOMIC DNA]</scope>
    <source>
        <strain evidence="7">S2_005_003_R2_42</strain>
    </source>
</reference>
<accession>A0A2W5KXQ6</accession>
<dbReference type="GO" id="GO:0030288">
    <property type="term" value="C:outer membrane-bounded periplasmic space"/>
    <property type="evidence" value="ECO:0007669"/>
    <property type="project" value="TreeGrafter"/>
</dbReference>
<dbReference type="AlphaFoldDB" id="A0A2W5KXQ6"/>
<gene>
    <name evidence="7" type="primary">lptC</name>
    <name evidence="7" type="ORF">DI564_02010</name>
</gene>
<dbReference type="PANTHER" id="PTHR37481">
    <property type="entry name" value="LIPOPOLYSACCHARIDE EXPORT SYSTEM PROTEIN LPTC"/>
    <property type="match status" value="1"/>
</dbReference>
<protein>
    <submittedName>
        <fullName evidence="7">LPS export ABC transporter periplasmic protein LptC</fullName>
    </submittedName>
</protein>
<dbReference type="PANTHER" id="PTHR37481:SF1">
    <property type="entry name" value="LIPOPOLYSACCHARIDE EXPORT SYSTEM PROTEIN LPTC"/>
    <property type="match status" value="1"/>
</dbReference>
<keyword evidence="1" id="KW-1003">Cell membrane</keyword>
<organism evidence="7 8">
    <name type="scientific">Rhodanobacter denitrificans</name>
    <dbReference type="NCBI Taxonomy" id="666685"/>
    <lineage>
        <taxon>Bacteria</taxon>
        <taxon>Pseudomonadati</taxon>
        <taxon>Pseudomonadota</taxon>
        <taxon>Gammaproteobacteria</taxon>
        <taxon>Lysobacterales</taxon>
        <taxon>Rhodanobacteraceae</taxon>
        <taxon>Rhodanobacter</taxon>
    </lineage>
</organism>
<dbReference type="InterPro" id="IPR052363">
    <property type="entry name" value="LPS_export_LptC"/>
</dbReference>
<dbReference type="Gene3D" id="2.60.450.10">
    <property type="entry name" value="Lipopolysaccharide (LPS) transport protein A like domain"/>
    <property type="match status" value="1"/>
</dbReference>
<dbReference type="EMBL" id="QFPO01000002">
    <property type="protein sequence ID" value="PZQ19505.1"/>
    <property type="molecule type" value="Genomic_DNA"/>
</dbReference>
<evidence type="ECO:0000256" key="1">
    <source>
        <dbReference type="ARBA" id="ARBA00022475"/>
    </source>
</evidence>
<evidence type="ECO:0000313" key="8">
    <source>
        <dbReference type="Proteomes" id="UP000249046"/>
    </source>
</evidence>
<evidence type="ECO:0000256" key="2">
    <source>
        <dbReference type="ARBA" id="ARBA00022519"/>
    </source>
</evidence>
<keyword evidence="5 6" id="KW-0472">Membrane</keyword>
<dbReference type="InterPro" id="IPR026265">
    <property type="entry name" value="LptC"/>
</dbReference>
<keyword evidence="2" id="KW-0997">Cell inner membrane</keyword>
<name>A0A2W5KXQ6_9GAMM</name>